<dbReference type="Pfam" id="PF09388">
    <property type="entry name" value="SpoOE-like"/>
    <property type="match status" value="1"/>
</dbReference>
<keyword evidence="3" id="KW-1185">Reference proteome</keyword>
<accession>A0ABX8RD04</accession>
<reference evidence="2" key="1">
    <citation type="submission" date="2021-07" db="EMBL/GenBank/DDBJ databases">
        <title>Complete genome sequence of Crassaminicella sp. 143-21, isolated from a deep-sea hydrothermal vent.</title>
        <authorList>
            <person name="Li X."/>
        </authorList>
    </citation>
    <scope>NUCLEOTIDE SEQUENCE</scope>
    <source>
        <strain evidence="2">143-21</strain>
    </source>
</reference>
<organism evidence="2 3">
    <name type="scientific">Crassaminicella indica</name>
    <dbReference type="NCBI Taxonomy" id="2855394"/>
    <lineage>
        <taxon>Bacteria</taxon>
        <taxon>Bacillati</taxon>
        <taxon>Bacillota</taxon>
        <taxon>Clostridia</taxon>
        <taxon>Eubacteriales</taxon>
        <taxon>Clostridiaceae</taxon>
        <taxon>Crassaminicella</taxon>
    </lineage>
</organism>
<evidence type="ECO:0000313" key="2">
    <source>
        <dbReference type="EMBL" id="QXM05795.1"/>
    </source>
</evidence>
<dbReference type="InterPro" id="IPR018540">
    <property type="entry name" value="Spo0E-like"/>
</dbReference>
<sequence>MDNHNNKLNSLLKEIENTRLLLNRLIKQKKGNLLDPKVVKFSQFLDKLLSEYDRIKK</sequence>
<evidence type="ECO:0000313" key="3">
    <source>
        <dbReference type="Proteomes" id="UP000886818"/>
    </source>
</evidence>
<protein>
    <submittedName>
        <fullName evidence="2">Aspartyl-phosphate phosphatase Spo0E family protein</fullName>
    </submittedName>
</protein>
<feature type="coiled-coil region" evidence="1">
    <location>
        <begin position="1"/>
        <end position="28"/>
    </location>
</feature>
<name>A0ABX8RD04_9CLOT</name>
<evidence type="ECO:0000256" key="1">
    <source>
        <dbReference type="SAM" id="Coils"/>
    </source>
</evidence>
<dbReference type="RefSeq" id="WP_218282493.1">
    <property type="nucleotide sequence ID" value="NZ_CP078093.1"/>
</dbReference>
<keyword evidence="1" id="KW-0175">Coiled coil</keyword>
<dbReference type="EMBL" id="CP078093">
    <property type="protein sequence ID" value="QXM05795.1"/>
    <property type="molecule type" value="Genomic_DNA"/>
</dbReference>
<gene>
    <name evidence="2" type="ORF">KVH43_10570</name>
</gene>
<dbReference type="Proteomes" id="UP000886818">
    <property type="component" value="Chromosome"/>
</dbReference>
<proteinExistence type="predicted"/>